<keyword evidence="8" id="KW-1185">Reference proteome</keyword>
<proteinExistence type="inferred from homology"/>
<dbReference type="EMBL" id="UYRT01081669">
    <property type="protein sequence ID" value="VDN24798.1"/>
    <property type="molecule type" value="Genomic_DNA"/>
</dbReference>
<name>A0A183E1F7_9BILA</name>
<evidence type="ECO:0000256" key="2">
    <source>
        <dbReference type="ARBA" id="ARBA00022737"/>
    </source>
</evidence>
<dbReference type="GO" id="GO:0031588">
    <property type="term" value="C:nucleotide-activated protein kinase complex"/>
    <property type="evidence" value="ECO:0007669"/>
    <property type="project" value="TreeGrafter"/>
</dbReference>
<evidence type="ECO:0000259" key="6">
    <source>
        <dbReference type="PROSITE" id="PS51371"/>
    </source>
</evidence>
<dbReference type="GO" id="GO:0016208">
    <property type="term" value="F:AMP binding"/>
    <property type="evidence" value="ECO:0007669"/>
    <property type="project" value="TreeGrafter"/>
</dbReference>
<evidence type="ECO:0000256" key="3">
    <source>
        <dbReference type="ARBA" id="ARBA00023122"/>
    </source>
</evidence>
<evidence type="ECO:0000256" key="1">
    <source>
        <dbReference type="ARBA" id="ARBA00006750"/>
    </source>
</evidence>
<sequence length="190" mass="21700">MFFRFVSVDEMTSHHRKRDLFPQSALSAATSRPSSDVHIQVSPESELNYARLMQFNSCYEAMPTSSKMVVFDTNLQLKKAFNGLIYQNTRHVLLSDAEKDNAIVGILSVTDFIRVLLRLNNLLKAAQLLSKHRIHRLPVMDPYDGSPLFILTHKRILKFLWLFGQTLSIPDHHTKSCKELGVGTFDGIRV</sequence>
<accession>A0A183E1F7</accession>
<dbReference type="OrthoDB" id="449052at2759"/>
<dbReference type="InterPro" id="IPR050511">
    <property type="entry name" value="AMPK_gamma/SDS23_families"/>
</dbReference>
<dbReference type="WBParaSite" id="GPUH_0001481701-mRNA-1">
    <property type="protein sequence ID" value="GPUH_0001481701-mRNA-1"/>
    <property type="gene ID" value="GPUH_0001481701"/>
</dbReference>
<dbReference type="PANTHER" id="PTHR13780">
    <property type="entry name" value="AMP-ACTIVATED PROTEIN KINASE, GAMMA REGULATORY SUBUNIT"/>
    <property type="match status" value="1"/>
</dbReference>
<keyword evidence="2" id="KW-0677">Repeat</keyword>
<evidence type="ECO:0000256" key="4">
    <source>
        <dbReference type="ARBA" id="ARBA00025878"/>
    </source>
</evidence>
<dbReference type="PANTHER" id="PTHR13780:SF19">
    <property type="entry name" value="CBS DOMAIN-CONTAINING PROTEIN"/>
    <property type="match status" value="1"/>
</dbReference>
<dbReference type="AlphaFoldDB" id="A0A183E1F7"/>
<dbReference type="Proteomes" id="UP000271098">
    <property type="component" value="Unassembled WGS sequence"/>
</dbReference>
<comment type="subunit">
    <text evidence="4">AMPK is a heterotrimer of an alpha catalytic subunit (PRKAA1 or PRKAA2), a beta (PRKAB1 or PRKAB2) and a gamma non-catalytic subunits (PRKAG1, PRKAG2 or PRKAG3). Interacts with FNIP1 and FNIP2.</text>
</comment>
<dbReference type="GO" id="GO:0019887">
    <property type="term" value="F:protein kinase regulator activity"/>
    <property type="evidence" value="ECO:0007669"/>
    <property type="project" value="TreeGrafter"/>
</dbReference>
<evidence type="ECO:0000313" key="7">
    <source>
        <dbReference type="EMBL" id="VDN24798.1"/>
    </source>
</evidence>
<gene>
    <name evidence="7" type="ORF">GPUH_LOCUS14800</name>
</gene>
<comment type="similarity">
    <text evidence="1">Belongs to the 5'-AMP-activated protein kinase gamma subunit family.</text>
</comment>
<evidence type="ECO:0000313" key="8">
    <source>
        <dbReference type="Proteomes" id="UP000271098"/>
    </source>
</evidence>
<dbReference type="PROSITE" id="PS51371">
    <property type="entry name" value="CBS"/>
    <property type="match status" value="1"/>
</dbReference>
<evidence type="ECO:0000256" key="5">
    <source>
        <dbReference type="PROSITE-ProRule" id="PRU00703"/>
    </source>
</evidence>
<evidence type="ECO:0000313" key="9">
    <source>
        <dbReference type="WBParaSite" id="GPUH_0001481701-mRNA-1"/>
    </source>
</evidence>
<reference evidence="7 8" key="2">
    <citation type="submission" date="2018-11" db="EMBL/GenBank/DDBJ databases">
        <authorList>
            <consortium name="Pathogen Informatics"/>
        </authorList>
    </citation>
    <scope>NUCLEOTIDE SEQUENCE [LARGE SCALE GENOMIC DNA]</scope>
</reference>
<dbReference type="InterPro" id="IPR000644">
    <property type="entry name" value="CBS_dom"/>
</dbReference>
<feature type="domain" description="CBS" evidence="6">
    <location>
        <begin position="108"/>
        <end position="167"/>
    </location>
</feature>
<dbReference type="GO" id="GO:0005737">
    <property type="term" value="C:cytoplasm"/>
    <property type="evidence" value="ECO:0007669"/>
    <property type="project" value="TreeGrafter"/>
</dbReference>
<organism evidence="9">
    <name type="scientific">Gongylonema pulchrum</name>
    <dbReference type="NCBI Taxonomy" id="637853"/>
    <lineage>
        <taxon>Eukaryota</taxon>
        <taxon>Metazoa</taxon>
        <taxon>Ecdysozoa</taxon>
        <taxon>Nematoda</taxon>
        <taxon>Chromadorea</taxon>
        <taxon>Rhabditida</taxon>
        <taxon>Spirurina</taxon>
        <taxon>Spiruromorpha</taxon>
        <taxon>Spiruroidea</taxon>
        <taxon>Gongylonematidae</taxon>
        <taxon>Gongylonema</taxon>
    </lineage>
</organism>
<reference evidence="9" key="1">
    <citation type="submission" date="2016-06" db="UniProtKB">
        <authorList>
            <consortium name="WormBaseParasite"/>
        </authorList>
    </citation>
    <scope>IDENTIFICATION</scope>
</reference>
<dbReference type="Gene3D" id="3.10.580.10">
    <property type="entry name" value="CBS-domain"/>
    <property type="match status" value="2"/>
</dbReference>
<protein>
    <submittedName>
        <fullName evidence="9">CBS domain-containing protein</fullName>
    </submittedName>
</protein>
<dbReference type="InterPro" id="IPR046342">
    <property type="entry name" value="CBS_dom_sf"/>
</dbReference>
<keyword evidence="3 5" id="KW-0129">CBS domain</keyword>
<dbReference type="GO" id="GO:0019901">
    <property type="term" value="F:protein kinase binding"/>
    <property type="evidence" value="ECO:0007669"/>
    <property type="project" value="TreeGrafter"/>
</dbReference>
<dbReference type="GO" id="GO:0005634">
    <property type="term" value="C:nucleus"/>
    <property type="evidence" value="ECO:0007669"/>
    <property type="project" value="TreeGrafter"/>
</dbReference>
<dbReference type="SUPFAM" id="SSF54631">
    <property type="entry name" value="CBS-domain pair"/>
    <property type="match status" value="1"/>
</dbReference>
<dbReference type="SMART" id="SM00116">
    <property type="entry name" value="CBS"/>
    <property type="match status" value="2"/>
</dbReference>